<organism evidence="1 2">
    <name type="scientific">Nocardioides faecalis</name>
    <dbReference type="NCBI Taxonomy" id="2803858"/>
    <lineage>
        <taxon>Bacteria</taxon>
        <taxon>Bacillati</taxon>
        <taxon>Actinomycetota</taxon>
        <taxon>Actinomycetes</taxon>
        <taxon>Propionibacteriales</taxon>
        <taxon>Nocardioidaceae</taxon>
        <taxon>Nocardioides</taxon>
    </lineage>
</organism>
<proteinExistence type="predicted"/>
<accession>A0A938Y217</accession>
<sequence length="135" mass="14546">MLFAVPPQRAFAYLADPRNRPAWQSSLRRVEDLRPGPDGAPSGAGATWTDVTAVPGVRPRMRTERSEAPRHWAEVGTWGPVTARLTLTLEPTEGGTLVHVDLAVRAPGVGRLLSTLARRPVRADLVRAARLVAAG</sequence>
<dbReference type="RefSeq" id="WP_205289794.1">
    <property type="nucleotide sequence ID" value="NZ_CP074406.1"/>
</dbReference>
<evidence type="ECO:0000313" key="2">
    <source>
        <dbReference type="Proteomes" id="UP000663791"/>
    </source>
</evidence>
<protein>
    <submittedName>
        <fullName evidence="1">SRPBCC family protein</fullName>
    </submittedName>
</protein>
<dbReference type="EMBL" id="JAERTX010000001">
    <property type="protein sequence ID" value="MBM9458493.1"/>
    <property type="molecule type" value="Genomic_DNA"/>
</dbReference>
<gene>
    <name evidence="1" type="ORF">JK386_01110</name>
</gene>
<dbReference type="AlphaFoldDB" id="A0A938Y217"/>
<dbReference type="InterPro" id="IPR019587">
    <property type="entry name" value="Polyketide_cyclase/dehydratase"/>
</dbReference>
<dbReference type="InterPro" id="IPR023393">
    <property type="entry name" value="START-like_dom_sf"/>
</dbReference>
<evidence type="ECO:0000313" key="1">
    <source>
        <dbReference type="EMBL" id="MBM9458493.1"/>
    </source>
</evidence>
<comment type="caution">
    <text evidence="1">The sequence shown here is derived from an EMBL/GenBank/DDBJ whole genome shotgun (WGS) entry which is preliminary data.</text>
</comment>
<reference evidence="1" key="1">
    <citation type="submission" date="2021-01" db="EMBL/GenBank/DDBJ databases">
        <title>Novel species in genus Nocardioides.</title>
        <authorList>
            <person name="Zhang G."/>
        </authorList>
    </citation>
    <scope>NUCLEOTIDE SEQUENCE</scope>
    <source>
        <strain evidence="1">Zg-536</strain>
    </source>
</reference>
<name>A0A938Y217_9ACTN</name>
<dbReference type="Proteomes" id="UP000663791">
    <property type="component" value="Unassembled WGS sequence"/>
</dbReference>
<dbReference type="Gene3D" id="3.30.530.20">
    <property type="match status" value="1"/>
</dbReference>
<dbReference type="Pfam" id="PF10604">
    <property type="entry name" value="Polyketide_cyc2"/>
    <property type="match status" value="1"/>
</dbReference>
<dbReference type="SUPFAM" id="SSF55961">
    <property type="entry name" value="Bet v1-like"/>
    <property type="match status" value="1"/>
</dbReference>
<keyword evidence="2" id="KW-1185">Reference proteome</keyword>